<dbReference type="PROSITE" id="PS51192">
    <property type="entry name" value="HELICASE_ATP_BIND_1"/>
    <property type="match status" value="1"/>
</dbReference>
<feature type="domain" description="Helicase ATP-binding" evidence="10">
    <location>
        <begin position="53"/>
        <end position="224"/>
    </location>
</feature>
<keyword evidence="3 9" id="KW-0378">Hydrolase</keyword>
<dbReference type="EC" id="3.6.4.13" evidence="1"/>
<dbReference type="InterPro" id="IPR001650">
    <property type="entry name" value="Helicase_C-like"/>
</dbReference>
<dbReference type="GO" id="GO:0003724">
    <property type="term" value="F:RNA helicase activity"/>
    <property type="evidence" value="ECO:0007669"/>
    <property type="project" value="UniProtKB-EC"/>
</dbReference>
<keyword evidence="6" id="KW-0694">RNA-binding</keyword>
<evidence type="ECO:0000259" key="10">
    <source>
        <dbReference type="PROSITE" id="PS51192"/>
    </source>
</evidence>
<feature type="domain" description="DEAD-box RNA helicase Q" evidence="12">
    <location>
        <begin position="22"/>
        <end position="50"/>
    </location>
</feature>
<dbReference type="PROSITE" id="PS00039">
    <property type="entry name" value="DEAD_ATP_HELICASE"/>
    <property type="match status" value="1"/>
</dbReference>
<evidence type="ECO:0000256" key="1">
    <source>
        <dbReference type="ARBA" id="ARBA00012552"/>
    </source>
</evidence>
<comment type="similarity">
    <text evidence="9">Belongs to the DEAD box helicase family.</text>
</comment>
<dbReference type="RefSeq" id="XP_001712331.1">
    <property type="nucleotide sequence ID" value="XM_001712279.1"/>
</dbReference>
<reference evidence="13 14" key="1">
    <citation type="journal article" date="2007" name="Proc. Natl. Acad. Sci. U.S.A.">
        <title>Nucleomorph genome of Hemiselmis andersenii reveals complete intron loss and compaction as a driver of protein structure and function.</title>
        <authorList>
            <person name="Lane C.E."/>
            <person name="van den Heuvel K."/>
            <person name="Kozera C."/>
            <person name="Curtis B.A."/>
            <person name="Parsons B.J."/>
            <person name="Bowman S."/>
            <person name="Archibald J.M."/>
        </authorList>
    </citation>
    <scope>NUCLEOTIDE SEQUENCE [LARGE SCALE GENOMIC DNA]</scope>
    <source>
        <strain evidence="13 14">CCMP644</strain>
    </source>
</reference>
<evidence type="ECO:0000256" key="6">
    <source>
        <dbReference type="ARBA" id="ARBA00022884"/>
    </source>
</evidence>
<evidence type="ECO:0000256" key="7">
    <source>
        <dbReference type="ARBA" id="ARBA00047984"/>
    </source>
</evidence>
<dbReference type="InterPro" id="IPR000629">
    <property type="entry name" value="RNA-helicase_DEAD-box_CS"/>
</dbReference>
<dbReference type="InterPro" id="IPR014014">
    <property type="entry name" value="RNA_helicase_DEAD_Q_motif"/>
</dbReference>
<evidence type="ECO:0000256" key="4">
    <source>
        <dbReference type="ARBA" id="ARBA00022806"/>
    </source>
</evidence>
<dbReference type="InterPro" id="IPR011545">
    <property type="entry name" value="DEAD/DEAH_box_helicase_dom"/>
</dbReference>
<dbReference type="Gene3D" id="3.40.50.300">
    <property type="entry name" value="P-loop containing nucleotide triphosphate hydrolases"/>
    <property type="match status" value="2"/>
</dbReference>
<dbReference type="SUPFAM" id="SSF52540">
    <property type="entry name" value="P-loop containing nucleoside triphosphate hydrolases"/>
    <property type="match status" value="1"/>
</dbReference>
<evidence type="ECO:0000256" key="2">
    <source>
        <dbReference type="ARBA" id="ARBA00022741"/>
    </source>
</evidence>
<dbReference type="InterPro" id="IPR027417">
    <property type="entry name" value="P-loop_NTPase"/>
</dbReference>
<evidence type="ECO:0000256" key="8">
    <source>
        <dbReference type="PROSITE-ProRule" id="PRU00552"/>
    </source>
</evidence>
<keyword evidence="4 9" id="KW-0347">Helicase</keyword>
<feature type="short sequence motif" description="Q motif" evidence="8">
    <location>
        <begin position="22"/>
        <end position="50"/>
    </location>
</feature>
<keyword evidence="2 9" id="KW-0547">Nucleotide-binding</keyword>
<geneLocation type="nucleomorph" evidence="13"/>
<evidence type="ECO:0000259" key="11">
    <source>
        <dbReference type="PROSITE" id="PS51194"/>
    </source>
</evidence>
<dbReference type="GO" id="GO:0016787">
    <property type="term" value="F:hydrolase activity"/>
    <property type="evidence" value="ECO:0007669"/>
    <property type="project" value="UniProtKB-KW"/>
</dbReference>
<proteinExistence type="inferred from homology"/>
<dbReference type="EMBL" id="CP000881">
    <property type="protein sequence ID" value="ABW98006.1"/>
    <property type="molecule type" value="Genomic_DNA"/>
</dbReference>
<dbReference type="FunFam" id="3.40.50.300:FF:000031">
    <property type="entry name" value="Eukaryotic initiation factor 4A-III"/>
    <property type="match status" value="1"/>
</dbReference>
<evidence type="ECO:0000256" key="3">
    <source>
        <dbReference type="ARBA" id="ARBA00022801"/>
    </source>
</evidence>
<name>A9BKH3_HEMAN</name>
<dbReference type="GO" id="GO:0003723">
    <property type="term" value="F:RNA binding"/>
    <property type="evidence" value="ECO:0007669"/>
    <property type="project" value="UniProtKB-KW"/>
</dbReference>
<dbReference type="SMART" id="SM00490">
    <property type="entry name" value="HELICc"/>
    <property type="match status" value="1"/>
</dbReference>
<dbReference type="SMART" id="SM00487">
    <property type="entry name" value="DEXDc"/>
    <property type="match status" value="1"/>
</dbReference>
<dbReference type="Pfam" id="PF00271">
    <property type="entry name" value="Helicase_C"/>
    <property type="match status" value="1"/>
</dbReference>
<dbReference type="PROSITE" id="PS51195">
    <property type="entry name" value="Q_MOTIF"/>
    <property type="match status" value="1"/>
</dbReference>
<gene>
    <name evidence="13" type="ORF">HAN_1g171</name>
</gene>
<organism evidence="13 14">
    <name type="scientific">Hemiselmis andersenii</name>
    <name type="common">Cryptophyte alga</name>
    <dbReference type="NCBI Taxonomy" id="464988"/>
    <lineage>
        <taxon>Eukaryota</taxon>
        <taxon>Cryptophyceae</taxon>
        <taxon>Cryptomonadales</taxon>
        <taxon>Hemiselmidaceae</taxon>
        <taxon>Hemiselmis</taxon>
    </lineage>
</organism>
<feature type="domain" description="Helicase C-terminal" evidence="11">
    <location>
        <begin position="235"/>
        <end position="396"/>
    </location>
</feature>
<evidence type="ECO:0000259" key="12">
    <source>
        <dbReference type="PROSITE" id="PS51195"/>
    </source>
</evidence>
<dbReference type="AlphaFoldDB" id="A9BKH3"/>
<evidence type="ECO:0000313" key="13">
    <source>
        <dbReference type="EMBL" id="ABW98006.1"/>
    </source>
</evidence>
<dbReference type="PROSITE" id="PS51194">
    <property type="entry name" value="HELICASE_CTER"/>
    <property type="match status" value="1"/>
</dbReference>
<evidence type="ECO:0000313" key="14">
    <source>
        <dbReference type="Proteomes" id="UP000243127"/>
    </source>
</evidence>
<dbReference type="GeneID" id="5739751"/>
<evidence type="ECO:0000256" key="5">
    <source>
        <dbReference type="ARBA" id="ARBA00022840"/>
    </source>
</evidence>
<dbReference type="Pfam" id="PF00270">
    <property type="entry name" value="DEAD"/>
    <property type="match status" value="1"/>
</dbReference>
<dbReference type="PANTHER" id="PTHR47958">
    <property type="entry name" value="ATP-DEPENDENT RNA HELICASE DBP3"/>
    <property type="match status" value="1"/>
</dbReference>
<comment type="catalytic activity">
    <reaction evidence="7">
        <text>ATP + H2O = ADP + phosphate + H(+)</text>
        <dbReference type="Rhea" id="RHEA:13065"/>
        <dbReference type="ChEBI" id="CHEBI:15377"/>
        <dbReference type="ChEBI" id="CHEBI:15378"/>
        <dbReference type="ChEBI" id="CHEBI:30616"/>
        <dbReference type="ChEBI" id="CHEBI:43474"/>
        <dbReference type="ChEBI" id="CHEBI:456216"/>
        <dbReference type="EC" id="3.6.4.13"/>
    </reaction>
</comment>
<keyword evidence="13" id="KW-0542">Nucleomorph</keyword>
<dbReference type="InterPro" id="IPR014001">
    <property type="entry name" value="Helicase_ATP-bd"/>
</dbReference>
<dbReference type="Proteomes" id="UP000243127">
    <property type="component" value="Nucleomorph 1"/>
</dbReference>
<protein>
    <recommendedName>
        <fullName evidence="1">RNA helicase</fullName>
        <ecNumber evidence="1">3.6.4.13</ecNumber>
    </recommendedName>
</protein>
<evidence type="ECO:0000256" key="9">
    <source>
        <dbReference type="RuleBase" id="RU000492"/>
    </source>
</evidence>
<accession>A9BKH3</accession>
<dbReference type="GO" id="GO:0005524">
    <property type="term" value="F:ATP binding"/>
    <property type="evidence" value="ECO:0007669"/>
    <property type="project" value="UniProtKB-KW"/>
</dbReference>
<sequence length="401" mass="46462">MEKEGSEKLNENDDEFFPEKIGEFSDMGLKKEILQGIFKYGFEKPSLIQQKGILPIIHKKDLIAQAQSGTGKTATFVIGTLQNVQYDVFQVQCMVVCPSRELANQIKIVYESIGKFTKIRTQECIGGTKIKDDRQLLFSKKPHIIIGTPGRLFDILSIEKLLSQKLEYLVIDEADEMFSRGFKVQIFRIFKYLPKECKIGLFSATLPKEILQVIELFISDPVRILVKKEELTLEGIKQFYIPIEKEEWKLEALFDIYRSIKAEQSIIYVNARKKVEWLANKMKLNDFSIAFIHGEMEQSERSETMKNFRFGKFRVLITTDLLSRGIDIEKVNFVINYDLPQYKESYIHRIGRSGRFGKKGVAINFLSRVDVDNLREIEAYYSTVIALIPEDFTDFDFTVNT</sequence>
<keyword evidence="5 9" id="KW-0067">ATP-binding</keyword>
<dbReference type="CDD" id="cd18787">
    <property type="entry name" value="SF2_C_DEAD"/>
    <property type="match status" value="1"/>
</dbReference>